<protein>
    <submittedName>
        <fullName evidence="3">Tripartite tricarboxylate transporter substrate-binding protein</fullName>
    </submittedName>
</protein>
<evidence type="ECO:0000313" key="3">
    <source>
        <dbReference type="EMBL" id="WPB87037.1"/>
    </source>
</evidence>
<comment type="similarity">
    <text evidence="1">Belongs to the UPF0065 (bug) family.</text>
</comment>
<feature type="signal peptide" evidence="2">
    <location>
        <begin position="1"/>
        <end position="29"/>
    </location>
</feature>
<evidence type="ECO:0000313" key="4">
    <source>
        <dbReference type="Proteomes" id="UP001305521"/>
    </source>
</evidence>
<dbReference type="Proteomes" id="UP001305521">
    <property type="component" value="Chromosome"/>
</dbReference>
<reference evidence="3 4" key="1">
    <citation type="submission" date="2023-11" db="EMBL/GenBank/DDBJ databases">
        <title>Arctic aerobic anoxygenic photoheterotroph Sediminicoccus rosea KRV36 adapts its photosynthesis to long days of polar summer.</title>
        <authorList>
            <person name="Tomasch J."/>
            <person name="Kopejtka K."/>
            <person name="Bily T."/>
            <person name="Gardiner A.T."/>
            <person name="Gardian Z."/>
            <person name="Shivaramu S."/>
            <person name="Koblizek M."/>
            <person name="Engelhardt F."/>
            <person name="Kaftan D."/>
        </authorList>
    </citation>
    <scope>NUCLEOTIDE SEQUENCE [LARGE SCALE GENOMIC DNA]</scope>
    <source>
        <strain evidence="3 4">R-30</strain>
    </source>
</reference>
<keyword evidence="4" id="KW-1185">Reference proteome</keyword>
<dbReference type="InterPro" id="IPR042100">
    <property type="entry name" value="Bug_dom1"/>
</dbReference>
<accession>A0ABZ0PNJ6</accession>
<dbReference type="InterPro" id="IPR006311">
    <property type="entry name" value="TAT_signal"/>
</dbReference>
<dbReference type="Pfam" id="PF03401">
    <property type="entry name" value="TctC"/>
    <property type="match status" value="1"/>
</dbReference>
<dbReference type="PANTHER" id="PTHR42928:SF5">
    <property type="entry name" value="BLR1237 PROTEIN"/>
    <property type="match status" value="1"/>
</dbReference>
<dbReference type="EMBL" id="CP137852">
    <property type="protein sequence ID" value="WPB87037.1"/>
    <property type="molecule type" value="Genomic_DNA"/>
</dbReference>
<gene>
    <name evidence="3" type="ORF">R9Z33_09205</name>
</gene>
<sequence>MTRLTRRSALLGAAALPVAAPLSSPGAQEAWPTRDLRLIVPFPAGGTTDVMARLLAQEMGQRLGRSIIVENLAGAGGMVGAQRFVRDGNDHTMFLSQIASNAIVPALQRNAGYDPERDFRPITLLVTVPNVWIGNATRMGTRDARDYMRRVRADRPGRPFGSAGNGTSTHLTGELISQLAGLRMQHIPFRGAAPAMTALIAGDIDVFLDNLPTALPAIRGGLVVPLAVTSAERVPELPDVPTVSELGAEFGLAGFEAVAWFGLSAHASISDAHLARLVTAAEGAMADPNVRRQLAERGTTPAGGGPARYAALIRTERERWARVVREGNIQAD</sequence>
<keyword evidence="2" id="KW-0732">Signal</keyword>
<organism evidence="3 4">
    <name type="scientific">Sediminicoccus rosea</name>
    <dbReference type="NCBI Taxonomy" id="1225128"/>
    <lineage>
        <taxon>Bacteria</taxon>
        <taxon>Pseudomonadati</taxon>
        <taxon>Pseudomonadota</taxon>
        <taxon>Alphaproteobacteria</taxon>
        <taxon>Acetobacterales</taxon>
        <taxon>Roseomonadaceae</taxon>
        <taxon>Sediminicoccus</taxon>
    </lineage>
</organism>
<proteinExistence type="inferred from homology"/>
<feature type="chain" id="PRO_5045151993" evidence="2">
    <location>
        <begin position="30"/>
        <end position="332"/>
    </location>
</feature>
<evidence type="ECO:0000256" key="1">
    <source>
        <dbReference type="ARBA" id="ARBA00006987"/>
    </source>
</evidence>
<dbReference type="Gene3D" id="3.40.190.150">
    <property type="entry name" value="Bordetella uptake gene, domain 1"/>
    <property type="match status" value="1"/>
</dbReference>
<name>A0ABZ0PNJ6_9PROT</name>
<dbReference type="RefSeq" id="WP_318650994.1">
    <property type="nucleotide sequence ID" value="NZ_CP137852.1"/>
</dbReference>
<evidence type="ECO:0000256" key="2">
    <source>
        <dbReference type="SAM" id="SignalP"/>
    </source>
</evidence>
<dbReference type="Gene3D" id="3.40.190.10">
    <property type="entry name" value="Periplasmic binding protein-like II"/>
    <property type="match status" value="1"/>
</dbReference>
<dbReference type="PROSITE" id="PS51318">
    <property type="entry name" value="TAT"/>
    <property type="match status" value="1"/>
</dbReference>
<dbReference type="SUPFAM" id="SSF53850">
    <property type="entry name" value="Periplasmic binding protein-like II"/>
    <property type="match status" value="1"/>
</dbReference>
<dbReference type="InterPro" id="IPR005064">
    <property type="entry name" value="BUG"/>
</dbReference>
<dbReference type="PANTHER" id="PTHR42928">
    <property type="entry name" value="TRICARBOXYLATE-BINDING PROTEIN"/>
    <property type="match status" value="1"/>
</dbReference>
<dbReference type="PIRSF" id="PIRSF017082">
    <property type="entry name" value="YflP"/>
    <property type="match status" value="1"/>
</dbReference>